<reference evidence="10 15" key="4">
    <citation type="submission" date="2019-12" db="EMBL/GenBank/DDBJ databases">
        <title>Draft Genome Sequence of Bifidobacterium adolescentis ZJ2.</title>
        <authorList>
            <person name="Jin Z."/>
        </authorList>
    </citation>
    <scope>NUCLEOTIDE SEQUENCE [LARGE SCALE GENOMIC DNA]</scope>
    <source>
        <strain evidence="10 15">ZJ2</strain>
    </source>
</reference>
<dbReference type="OrthoDB" id="9811409at2"/>
<accession>A0A0G9M860</accession>
<dbReference type="Proteomes" id="UP000437631">
    <property type="component" value="Unassembled WGS sequence"/>
</dbReference>
<protein>
    <submittedName>
        <fullName evidence="10">Addiction module toxin, HicA family</fullName>
    </submittedName>
    <submittedName>
        <fullName evidence="9">Toxin HicA</fullName>
    </submittedName>
    <submittedName>
        <fullName evidence="8">Type II toxin-antitoxin system HicA family toxin</fullName>
    </submittedName>
</protein>
<comment type="similarity">
    <text evidence="1">Belongs to the HicA mRNA interferase family.</text>
</comment>
<proteinExistence type="inferred from homology"/>
<evidence type="ECO:0000256" key="2">
    <source>
        <dbReference type="ARBA" id="ARBA00022649"/>
    </source>
</evidence>
<evidence type="ECO:0000313" key="15">
    <source>
        <dbReference type="Proteomes" id="UP000464884"/>
    </source>
</evidence>
<gene>
    <name evidence="9" type="ORF">BBK15_07805</name>
    <name evidence="11" type="ORF">DW139_03030</name>
    <name evidence="10" type="ORF">F3K97_03300</name>
    <name evidence="8" type="ORF">GA752_02125</name>
</gene>
<dbReference type="EMBL" id="QRLP01000001">
    <property type="protein sequence ID" value="RHJ20325.1"/>
    <property type="molecule type" value="Genomic_DNA"/>
</dbReference>
<dbReference type="Proteomes" id="UP000464884">
    <property type="component" value="Chromosome"/>
</dbReference>
<dbReference type="AlphaFoldDB" id="A0A0G9M860"/>
<dbReference type="EMBL" id="MAXD01000007">
    <property type="protein sequence ID" value="OFA34236.1"/>
    <property type="molecule type" value="Genomic_DNA"/>
</dbReference>
<keyword evidence="5" id="KW-0378">Hydrolase</keyword>
<dbReference type="GO" id="GO:0003729">
    <property type="term" value="F:mRNA binding"/>
    <property type="evidence" value="ECO:0007669"/>
    <property type="project" value="InterPro"/>
</dbReference>
<evidence type="ECO:0000313" key="10">
    <source>
        <dbReference type="EMBL" id="QHB62380.1"/>
    </source>
</evidence>
<evidence type="ECO:0000256" key="6">
    <source>
        <dbReference type="ARBA" id="ARBA00022884"/>
    </source>
</evidence>
<evidence type="ECO:0000256" key="5">
    <source>
        <dbReference type="ARBA" id="ARBA00022801"/>
    </source>
</evidence>
<dbReference type="GO" id="GO:0016787">
    <property type="term" value="F:hydrolase activity"/>
    <property type="evidence" value="ECO:0007669"/>
    <property type="project" value="UniProtKB-KW"/>
</dbReference>
<dbReference type="EMBL" id="CP047129">
    <property type="protein sequence ID" value="QHB62380.1"/>
    <property type="molecule type" value="Genomic_DNA"/>
</dbReference>
<dbReference type="RefSeq" id="WP_033499147.1">
    <property type="nucleotide sequence ID" value="NZ_AP031418.1"/>
</dbReference>
<evidence type="ECO:0000313" key="14">
    <source>
        <dbReference type="Proteomes" id="UP000437631"/>
    </source>
</evidence>
<dbReference type="InterPro" id="IPR012933">
    <property type="entry name" value="HicA_mRNA_interferase"/>
</dbReference>
<evidence type="ECO:0000256" key="7">
    <source>
        <dbReference type="ARBA" id="ARBA00023016"/>
    </source>
</evidence>
<dbReference type="PATRIC" id="fig|1680.7.peg.1857"/>
<dbReference type="Proteomes" id="UP000284589">
    <property type="component" value="Unassembled WGS sequence"/>
</dbReference>
<evidence type="ECO:0000313" key="12">
    <source>
        <dbReference type="Proteomes" id="UP000175684"/>
    </source>
</evidence>
<reference evidence="9 12" key="1">
    <citation type="submission" date="2016-07" db="EMBL/GenBank/DDBJ databases">
        <title>Draft Genome Sequence of Bifidobacterium adolescentis strain Km 4.</title>
        <authorList>
            <person name="Danilenko V.N."/>
        </authorList>
    </citation>
    <scope>NUCLEOTIDE SEQUENCE [LARGE SCALE GENOMIC DNA]</scope>
    <source>
        <strain evidence="9 12">Km 4</strain>
    </source>
</reference>
<dbReference type="Gene3D" id="3.30.920.30">
    <property type="entry name" value="Hypothetical protein"/>
    <property type="match status" value="1"/>
</dbReference>
<keyword evidence="6" id="KW-0694">RNA-binding</keyword>
<name>A0A0G9M860_BIFAD</name>
<evidence type="ECO:0000256" key="1">
    <source>
        <dbReference type="ARBA" id="ARBA00006620"/>
    </source>
</evidence>
<evidence type="ECO:0000313" key="13">
    <source>
        <dbReference type="Proteomes" id="UP000284589"/>
    </source>
</evidence>
<evidence type="ECO:0000313" key="11">
    <source>
        <dbReference type="EMBL" id="RHJ20325.1"/>
    </source>
</evidence>
<evidence type="ECO:0000256" key="4">
    <source>
        <dbReference type="ARBA" id="ARBA00022759"/>
    </source>
</evidence>
<organism evidence="8 14">
    <name type="scientific">Bifidobacterium adolescentis</name>
    <dbReference type="NCBI Taxonomy" id="1680"/>
    <lineage>
        <taxon>Bacteria</taxon>
        <taxon>Bacillati</taxon>
        <taxon>Actinomycetota</taxon>
        <taxon>Actinomycetes</taxon>
        <taxon>Bifidobacteriales</taxon>
        <taxon>Bifidobacteriaceae</taxon>
        <taxon>Bifidobacterium</taxon>
    </lineage>
</organism>
<keyword evidence="3" id="KW-0540">Nuclease</keyword>
<dbReference type="SUPFAM" id="SSF54786">
    <property type="entry name" value="YcfA/nrd intein domain"/>
    <property type="match status" value="1"/>
</dbReference>
<evidence type="ECO:0000313" key="8">
    <source>
        <dbReference type="EMBL" id="KAB5748292.1"/>
    </source>
</evidence>
<reference evidence="8 14" key="3">
    <citation type="journal article" date="2019" name="Nat. Med.">
        <title>A library of human gut bacterial isolates paired with longitudinal multiomics data enables mechanistic microbiome research.</title>
        <authorList>
            <person name="Poyet M."/>
            <person name="Groussin M."/>
            <person name="Gibbons S.M."/>
            <person name="Avila-Pacheco J."/>
            <person name="Jiang X."/>
            <person name="Kearney S.M."/>
            <person name="Perrotta A.R."/>
            <person name="Berdy B."/>
            <person name="Zhao S."/>
            <person name="Lieberman T.D."/>
            <person name="Swanson P.K."/>
            <person name="Smith M."/>
            <person name="Roesemann S."/>
            <person name="Alexander J.E."/>
            <person name="Rich S.A."/>
            <person name="Livny J."/>
            <person name="Vlamakis H."/>
            <person name="Clish C."/>
            <person name="Bullock K."/>
            <person name="Deik A."/>
            <person name="Scott J."/>
            <person name="Pierce K.A."/>
            <person name="Xavier R.J."/>
            <person name="Alm E.J."/>
        </authorList>
    </citation>
    <scope>NUCLEOTIDE SEQUENCE [LARGE SCALE GENOMIC DNA]</scope>
    <source>
        <strain evidence="8 14">BIOML-A190</strain>
    </source>
</reference>
<dbReference type="InterPro" id="IPR038570">
    <property type="entry name" value="HicA_sf"/>
</dbReference>
<keyword evidence="7" id="KW-0346">Stress response</keyword>
<dbReference type="Proteomes" id="UP000175684">
    <property type="component" value="Unassembled WGS sequence"/>
</dbReference>
<dbReference type="Pfam" id="PF07927">
    <property type="entry name" value="HicA_toxin"/>
    <property type="match status" value="1"/>
</dbReference>
<keyword evidence="4" id="KW-0255">Endonuclease</keyword>
<sequence>MRFKEIEKRLLADGWVLKSQRGSHRQYVHPVKPGKVTLPNHTGDLDPRTVKSIWKQAGINERRTK</sequence>
<dbReference type="EMBL" id="WDLT01000001">
    <property type="protein sequence ID" value="KAB5748292.1"/>
    <property type="molecule type" value="Genomic_DNA"/>
</dbReference>
<dbReference type="GO" id="GO:0004519">
    <property type="term" value="F:endonuclease activity"/>
    <property type="evidence" value="ECO:0007669"/>
    <property type="project" value="UniProtKB-KW"/>
</dbReference>
<reference evidence="11 13" key="2">
    <citation type="submission" date="2018-08" db="EMBL/GenBank/DDBJ databases">
        <title>A genome reference for cultivated species of the human gut microbiota.</title>
        <authorList>
            <person name="Zou Y."/>
            <person name="Xue W."/>
            <person name="Luo G."/>
        </authorList>
    </citation>
    <scope>NUCLEOTIDE SEQUENCE [LARGE SCALE GENOMIC DNA]</scope>
    <source>
        <strain evidence="11 13">AM12-20</strain>
    </source>
</reference>
<evidence type="ECO:0000256" key="3">
    <source>
        <dbReference type="ARBA" id="ARBA00022722"/>
    </source>
</evidence>
<keyword evidence="2" id="KW-1277">Toxin-antitoxin system</keyword>
<evidence type="ECO:0000313" key="9">
    <source>
        <dbReference type="EMBL" id="OFA34236.1"/>
    </source>
</evidence>